<dbReference type="AlphaFoldDB" id="A0A7C5DBU9"/>
<organism evidence="1">
    <name type="scientific">Chlorobaculum parvum</name>
    <dbReference type="NCBI Taxonomy" id="274539"/>
    <lineage>
        <taxon>Bacteria</taxon>
        <taxon>Pseudomonadati</taxon>
        <taxon>Chlorobiota</taxon>
        <taxon>Chlorobiia</taxon>
        <taxon>Chlorobiales</taxon>
        <taxon>Chlorobiaceae</taxon>
        <taxon>Chlorobaculum</taxon>
    </lineage>
</organism>
<dbReference type="GO" id="GO:0009982">
    <property type="term" value="F:pseudouridine synthase activity"/>
    <property type="evidence" value="ECO:0007669"/>
    <property type="project" value="InterPro"/>
</dbReference>
<gene>
    <name evidence="1" type="ORF">ENL01_01635</name>
</gene>
<dbReference type="InterPro" id="IPR020103">
    <property type="entry name" value="PsdUridine_synth_cat_dom_sf"/>
</dbReference>
<name>A0A7C5DBU9_9CHLB</name>
<sequence>FTRNLLELIGRQALHAETLRFRQPTTGKPLAFTAPLPEDMKLVLEKIRTVMTASQS</sequence>
<comment type="caution">
    <text evidence="1">The sequence shown here is derived from an EMBL/GenBank/DDBJ whole genome shotgun (WGS) entry which is preliminary data.</text>
</comment>
<dbReference type="GO" id="GO:0001522">
    <property type="term" value="P:pseudouridine synthesis"/>
    <property type="evidence" value="ECO:0007669"/>
    <property type="project" value="InterPro"/>
</dbReference>
<dbReference type="GO" id="GO:0140098">
    <property type="term" value="F:catalytic activity, acting on RNA"/>
    <property type="evidence" value="ECO:0007669"/>
    <property type="project" value="UniProtKB-ARBA"/>
</dbReference>
<feature type="non-terminal residue" evidence="1">
    <location>
        <position position="1"/>
    </location>
</feature>
<accession>A0A7C5DBU9</accession>
<protein>
    <submittedName>
        <fullName evidence="1">RNA pseudouridine synthase</fullName>
    </submittedName>
</protein>
<dbReference type="SUPFAM" id="SSF55120">
    <property type="entry name" value="Pseudouridine synthase"/>
    <property type="match status" value="1"/>
</dbReference>
<dbReference type="Proteomes" id="UP000886059">
    <property type="component" value="Unassembled WGS sequence"/>
</dbReference>
<dbReference type="Gene3D" id="3.30.2350.10">
    <property type="entry name" value="Pseudouridine synthase"/>
    <property type="match status" value="1"/>
</dbReference>
<reference evidence="1" key="1">
    <citation type="journal article" date="2020" name="mSystems">
        <title>Genome- and Community-Level Interaction Insights into Carbon Utilization and Element Cycling Functions of Hydrothermarchaeota in Hydrothermal Sediment.</title>
        <authorList>
            <person name="Zhou Z."/>
            <person name="Liu Y."/>
            <person name="Xu W."/>
            <person name="Pan J."/>
            <person name="Luo Z.H."/>
            <person name="Li M."/>
        </authorList>
    </citation>
    <scope>NUCLEOTIDE SEQUENCE [LARGE SCALE GENOMIC DNA]</scope>
    <source>
        <strain evidence="1">HyVt-628</strain>
    </source>
</reference>
<dbReference type="GO" id="GO:0003723">
    <property type="term" value="F:RNA binding"/>
    <property type="evidence" value="ECO:0007669"/>
    <property type="project" value="InterPro"/>
</dbReference>
<dbReference type="GO" id="GO:0006396">
    <property type="term" value="P:RNA processing"/>
    <property type="evidence" value="ECO:0007669"/>
    <property type="project" value="UniProtKB-ARBA"/>
</dbReference>
<evidence type="ECO:0000313" key="1">
    <source>
        <dbReference type="EMBL" id="HHE07610.1"/>
    </source>
</evidence>
<dbReference type="EMBL" id="DRSK01000099">
    <property type="protein sequence ID" value="HHE07610.1"/>
    <property type="molecule type" value="Genomic_DNA"/>
</dbReference>
<proteinExistence type="predicted"/>